<evidence type="ECO:0000313" key="5">
    <source>
        <dbReference type="Proteomes" id="UP000237798"/>
    </source>
</evidence>
<evidence type="ECO:0000256" key="2">
    <source>
        <dbReference type="ARBA" id="ARBA00022840"/>
    </source>
</evidence>
<evidence type="ECO:0000313" key="4">
    <source>
        <dbReference type="EMBL" id="PRR80387.1"/>
    </source>
</evidence>
<accession>A0A2T0B9B5</accession>
<dbReference type="PROSITE" id="PS00675">
    <property type="entry name" value="SIGMA54_INTERACT_1"/>
    <property type="match status" value="1"/>
</dbReference>
<dbReference type="InterPro" id="IPR025943">
    <property type="entry name" value="Sigma_54_int_dom_ATP-bd_2"/>
</dbReference>
<dbReference type="RefSeq" id="WP_106010881.1">
    <property type="nucleotide sequence ID" value="NZ_PVXP01000086.1"/>
</dbReference>
<dbReference type="InterPro" id="IPR002078">
    <property type="entry name" value="Sigma_54_int"/>
</dbReference>
<comment type="caution">
    <text evidence="4">The sequence shown here is derived from an EMBL/GenBank/DDBJ whole genome shotgun (WGS) entry which is preliminary data.</text>
</comment>
<dbReference type="SUPFAM" id="SSF52540">
    <property type="entry name" value="P-loop containing nucleoside triphosphate hydrolases"/>
    <property type="match status" value="1"/>
</dbReference>
<dbReference type="PANTHER" id="PTHR32071">
    <property type="entry name" value="TRANSCRIPTIONAL REGULATORY PROTEIN"/>
    <property type="match status" value="1"/>
</dbReference>
<dbReference type="GO" id="GO:0006355">
    <property type="term" value="P:regulation of DNA-templated transcription"/>
    <property type="evidence" value="ECO:0007669"/>
    <property type="project" value="InterPro"/>
</dbReference>
<dbReference type="AlphaFoldDB" id="A0A2T0B9B5"/>
<dbReference type="InterPro" id="IPR003593">
    <property type="entry name" value="AAA+_ATPase"/>
</dbReference>
<dbReference type="GO" id="GO:0005524">
    <property type="term" value="F:ATP binding"/>
    <property type="evidence" value="ECO:0007669"/>
    <property type="project" value="UniProtKB-KW"/>
</dbReference>
<dbReference type="Pfam" id="PF00158">
    <property type="entry name" value="Sigma54_activat"/>
    <property type="match status" value="1"/>
</dbReference>
<dbReference type="SMART" id="SM00382">
    <property type="entry name" value="AAA"/>
    <property type="match status" value="1"/>
</dbReference>
<dbReference type="PROSITE" id="PS00676">
    <property type="entry name" value="SIGMA54_INTERACT_2"/>
    <property type="match status" value="1"/>
</dbReference>
<evidence type="ECO:0000256" key="1">
    <source>
        <dbReference type="ARBA" id="ARBA00022741"/>
    </source>
</evidence>
<sequence>MLQQHEAGKIGIYAELIESGEESIVNALSLCTNILNYDFISRYKNEQIKILLNRAEEGVALTDKTGNLLFNSNIERLFRYYNTDITQENLYKILDESRYEEIPVNVDKKYVGSVFLINKKGTSSVTKNNSEFRAKYKFTDIIGQDDIKTKAAKFAKSNETVIIYGETGTGKELFAQSIHNESKRYNGPFIFVNCASLSESLIESELFGYEDGAFTGAARGGKKGLFELAHNGTLFLDEIGEISLNFQTKLLRVLQENEIRRVGGSRNIPVNVRIICATKMNRLFLICLSQKIWKAVMK</sequence>
<organism evidence="4 5">
    <name type="scientific">Clostridium luticellarii</name>
    <dbReference type="NCBI Taxonomy" id="1691940"/>
    <lineage>
        <taxon>Bacteria</taxon>
        <taxon>Bacillati</taxon>
        <taxon>Bacillota</taxon>
        <taxon>Clostridia</taxon>
        <taxon>Eubacteriales</taxon>
        <taxon>Clostridiaceae</taxon>
        <taxon>Clostridium</taxon>
    </lineage>
</organism>
<name>A0A2T0B9B5_9CLOT</name>
<keyword evidence="5" id="KW-1185">Reference proteome</keyword>
<evidence type="ECO:0000259" key="3">
    <source>
        <dbReference type="PROSITE" id="PS50045"/>
    </source>
</evidence>
<dbReference type="Proteomes" id="UP000237798">
    <property type="component" value="Unassembled WGS sequence"/>
</dbReference>
<gene>
    <name evidence="4" type="primary">prpR_3</name>
    <name evidence="4" type="ORF">CLLU_33370</name>
</gene>
<dbReference type="PROSITE" id="PS50045">
    <property type="entry name" value="SIGMA54_INTERACT_4"/>
    <property type="match status" value="1"/>
</dbReference>
<dbReference type="InterPro" id="IPR025662">
    <property type="entry name" value="Sigma_54_int_dom_ATP-bd_1"/>
</dbReference>
<dbReference type="PANTHER" id="PTHR32071:SF57">
    <property type="entry name" value="C4-DICARBOXYLATE TRANSPORT TRANSCRIPTIONAL REGULATORY PROTEIN DCTD"/>
    <property type="match status" value="1"/>
</dbReference>
<dbReference type="CDD" id="cd00009">
    <property type="entry name" value="AAA"/>
    <property type="match status" value="1"/>
</dbReference>
<dbReference type="FunFam" id="3.40.50.300:FF:000006">
    <property type="entry name" value="DNA-binding transcriptional regulator NtrC"/>
    <property type="match status" value="1"/>
</dbReference>
<dbReference type="EMBL" id="PVXP01000086">
    <property type="protein sequence ID" value="PRR80387.1"/>
    <property type="molecule type" value="Genomic_DNA"/>
</dbReference>
<protein>
    <submittedName>
        <fullName evidence="4">Propionate catabolism operon regulatory protein</fullName>
    </submittedName>
</protein>
<keyword evidence="2" id="KW-0067">ATP-binding</keyword>
<proteinExistence type="predicted"/>
<feature type="domain" description="Sigma-54 factor interaction" evidence="3">
    <location>
        <begin position="151"/>
        <end position="281"/>
    </location>
</feature>
<reference evidence="4 5" key="1">
    <citation type="submission" date="2018-03" db="EMBL/GenBank/DDBJ databases">
        <title>Genome sequence of Clostridium luticellarii DSM 29923.</title>
        <authorList>
            <person name="Poehlein A."/>
            <person name="Daniel R."/>
        </authorList>
    </citation>
    <scope>NUCLEOTIDE SEQUENCE [LARGE SCALE GENOMIC DNA]</scope>
    <source>
        <strain evidence="4 5">DSM 29923</strain>
    </source>
</reference>
<dbReference type="Gene3D" id="3.40.50.300">
    <property type="entry name" value="P-loop containing nucleotide triphosphate hydrolases"/>
    <property type="match status" value="2"/>
</dbReference>
<keyword evidence="1" id="KW-0547">Nucleotide-binding</keyword>
<dbReference type="OrthoDB" id="9803970at2"/>
<dbReference type="InterPro" id="IPR027417">
    <property type="entry name" value="P-loop_NTPase"/>
</dbReference>